<evidence type="ECO:0000256" key="1">
    <source>
        <dbReference type="ARBA" id="ARBA00000085"/>
    </source>
</evidence>
<dbReference type="GO" id="GO:0016301">
    <property type="term" value="F:kinase activity"/>
    <property type="evidence" value="ECO:0007669"/>
    <property type="project" value="UniProtKB-KW"/>
</dbReference>
<evidence type="ECO:0000259" key="11">
    <source>
        <dbReference type="Pfam" id="PF02518"/>
    </source>
</evidence>
<evidence type="ECO:0000256" key="4">
    <source>
        <dbReference type="ARBA" id="ARBA00022679"/>
    </source>
</evidence>
<reference evidence="13 14" key="1">
    <citation type="journal article" date="2019" name="Int. J. Syst. Evol. Microbiol.">
        <title>The Global Catalogue of Microorganisms (GCM) 10K type strain sequencing project: providing services to taxonomists for standard genome sequencing and annotation.</title>
        <authorList>
            <consortium name="The Broad Institute Genomics Platform"/>
            <consortium name="The Broad Institute Genome Sequencing Center for Infectious Disease"/>
            <person name="Wu L."/>
            <person name="Ma J."/>
        </authorList>
    </citation>
    <scope>NUCLEOTIDE SEQUENCE [LARGE SCALE GENOMIC DNA]</scope>
    <source>
        <strain evidence="13 14">JCM 8542</strain>
    </source>
</reference>
<keyword evidence="4" id="KW-0808">Transferase</keyword>
<evidence type="ECO:0000256" key="9">
    <source>
        <dbReference type="SAM" id="Coils"/>
    </source>
</evidence>
<keyword evidence="9" id="KW-0175">Coiled coil</keyword>
<feature type="coiled-coil region" evidence="9">
    <location>
        <begin position="199"/>
        <end position="233"/>
    </location>
</feature>
<dbReference type="InterPro" id="IPR003594">
    <property type="entry name" value="HATPase_dom"/>
</dbReference>
<dbReference type="Proteomes" id="UP001500399">
    <property type="component" value="Unassembled WGS sequence"/>
</dbReference>
<accession>A0ABN0SVI0</accession>
<keyword evidence="3" id="KW-0597">Phosphoprotein</keyword>
<keyword evidence="10" id="KW-0812">Transmembrane</keyword>
<dbReference type="EMBL" id="BAAACR010000002">
    <property type="protein sequence ID" value="GAA0202493.1"/>
    <property type="molecule type" value="Genomic_DNA"/>
</dbReference>
<dbReference type="PANTHER" id="PTHR24421:SF10">
    <property type="entry name" value="NITRATE_NITRITE SENSOR PROTEIN NARQ"/>
    <property type="match status" value="1"/>
</dbReference>
<feature type="transmembrane region" description="Helical" evidence="10">
    <location>
        <begin position="63"/>
        <end position="83"/>
    </location>
</feature>
<evidence type="ECO:0000256" key="10">
    <source>
        <dbReference type="SAM" id="Phobius"/>
    </source>
</evidence>
<evidence type="ECO:0000256" key="2">
    <source>
        <dbReference type="ARBA" id="ARBA00012438"/>
    </source>
</evidence>
<feature type="transmembrane region" description="Helical" evidence="10">
    <location>
        <begin position="20"/>
        <end position="42"/>
    </location>
</feature>
<feature type="domain" description="Histidine kinase/HSP90-like ATPase" evidence="11">
    <location>
        <begin position="349"/>
        <end position="434"/>
    </location>
</feature>
<proteinExistence type="predicted"/>
<feature type="transmembrane region" description="Helical" evidence="10">
    <location>
        <begin position="137"/>
        <end position="158"/>
    </location>
</feature>
<keyword evidence="7" id="KW-0067">ATP-binding</keyword>
<dbReference type="RefSeq" id="WP_304987638.1">
    <property type="nucleotide sequence ID" value="NZ_BAAACR010000002.1"/>
</dbReference>
<dbReference type="Gene3D" id="3.30.565.10">
    <property type="entry name" value="Histidine kinase-like ATPase, C-terminal domain"/>
    <property type="match status" value="1"/>
</dbReference>
<dbReference type="InterPro" id="IPR050482">
    <property type="entry name" value="Sensor_HK_TwoCompSys"/>
</dbReference>
<dbReference type="EC" id="2.7.13.3" evidence="2"/>
<dbReference type="CDD" id="cd16917">
    <property type="entry name" value="HATPase_UhpB-NarQ-NarX-like"/>
    <property type="match status" value="1"/>
</dbReference>
<dbReference type="InterPro" id="IPR011712">
    <property type="entry name" value="Sig_transdc_His_kin_sub3_dim/P"/>
</dbReference>
<keyword evidence="5" id="KW-0547">Nucleotide-binding</keyword>
<gene>
    <name evidence="13" type="ORF">GCM10008919_02260</name>
</gene>
<evidence type="ECO:0000256" key="5">
    <source>
        <dbReference type="ARBA" id="ARBA00022741"/>
    </source>
</evidence>
<dbReference type="InterPro" id="IPR036890">
    <property type="entry name" value="HATPase_C_sf"/>
</dbReference>
<dbReference type="Pfam" id="PF02518">
    <property type="entry name" value="HATPase_c"/>
    <property type="match status" value="1"/>
</dbReference>
<evidence type="ECO:0000313" key="14">
    <source>
        <dbReference type="Proteomes" id="UP001500399"/>
    </source>
</evidence>
<evidence type="ECO:0000256" key="7">
    <source>
        <dbReference type="ARBA" id="ARBA00022840"/>
    </source>
</evidence>
<evidence type="ECO:0000313" key="13">
    <source>
        <dbReference type="EMBL" id="GAA0202493.1"/>
    </source>
</evidence>
<keyword evidence="14" id="KW-1185">Reference proteome</keyword>
<evidence type="ECO:0000259" key="12">
    <source>
        <dbReference type="Pfam" id="PF07730"/>
    </source>
</evidence>
<dbReference type="PANTHER" id="PTHR24421">
    <property type="entry name" value="NITRATE/NITRITE SENSOR PROTEIN NARX-RELATED"/>
    <property type="match status" value="1"/>
</dbReference>
<name>A0ABN0SVI0_9FIRM</name>
<evidence type="ECO:0000256" key="3">
    <source>
        <dbReference type="ARBA" id="ARBA00022553"/>
    </source>
</evidence>
<feature type="transmembrane region" description="Helical" evidence="10">
    <location>
        <begin position="95"/>
        <end position="116"/>
    </location>
</feature>
<evidence type="ECO:0000256" key="6">
    <source>
        <dbReference type="ARBA" id="ARBA00022777"/>
    </source>
</evidence>
<comment type="caution">
    <text evidence="13">The sequence shown here is derived from an EMBL/GenBank/DDBJ whole genome shotgun (WGS) entry which is preliminary data.</text>
</comment>
<feature type="transmembrane region" description="Helical" evidence="10">
    <location>
        <begin position="178"/>
        <end position="203"/>
    </location>
</feature>
<dbReference type="Gene3D" id="1.20.5.1930">
    <property type="match status" value="1"/>
</dbReference>
<keyword evidence="10" id="KW-0472">Membrane</keyword>
<protein>
    <recommendedName>
        <fullName evidence="2">histidine kinase</fullName>
        <ecNumber evidence="2">2.7.13.3</ecNumber>
    </recommendedName>
</protein>
<evidence type="ECO:0000256" key="8">
    <source>
        <dbReference type="ARBA" id="ARBA00023012"/>
    </source>
</evidence>
<feature type="domain" description="Signal transduction histidine kinase subgroup 3 dimerisation and phosphoacceptor" evidence="12">
    <location>
        <begin position="242"/>
        <end position="307"/>
    </location>
</feature>
<keyword evidence="6 13" id="KW-0418">Kinase</keyword>
<dbReference type="SUPFAM" id="SSF55874">
    <property type="entry name" value="ATPase domain of HSP90 chaperone/DNA topoisomerase II/histidine kinase"/>
    <property type="match status" value="1"/>
</dbReference>
<keyword evidence="8" id="KW-0902">Two-component regulatory system</keyword>
<sequence>MLRTGFLAHGRAFEEVHWLLYAYNALIVLLLTAFLSLTQYKIHMSMGAYAFLKQVDTLPRSSLESGIVTAISFLLLALFGWFYRLHSSKVRVRLYLLLTCEIAACMVLMRSVNFAYDGMVLLVVADMMQRYEGHHRAYLLIGSMVVLYLIANVNLALYQTRVIPFEAYLSYYNSSAQSILLALRSACASLNTILFVSYLVLLIKEKNEERERIRLLNERLEEANQRLRAYAIHVGHMAETRERNRLAREIHDTLGHALTGITAGLDACMVTLETAPAFTRQQLTRIRDTAQKGMTDVRRSMKKLRPDAMEKLPFQEAIAGMTRDYAEASGMEVVLDVQQWPSNLREDQEDVIYRVLQESLTNAHRHGGAKHVRITIGERGGTLGIRIADDGTGCLEVRPGFGLRHMQERLYLLHGTVEYRSANGFIVEVTIPLSGGGAHD</sequence>
<dbReference type="Pfam" id="PF07730">
    <property type="entry name" value="HisKA_3"/>
    <property type="match status" value="1"/>
</dbReference>
<keyword evidence="10" id="KW-1133">Transmembrane helix</keyword>
<organism evidence="13 14">
    <name type="scientific">Selenomonas dianae</name>
    <dbReference type="NCBI Taxonomy" id="135079"/>
    <lineage>
        <taxon>Bacteria</taxon>
        <taxon>Bacillati</taxon>
        <taxon>Bacillota</taxon>
        <taxon>Negativicutes</taxon>
        <taxon>Selenomonadales</taxon>
        <taxon>Selenomonadaceae</taxon>
        <taxon>Selenomonas</taxon>
    </lineage>
</organism>
<comment type="catalytic activity">
    <reaction evidence="1">
        <text>ATP + protein L-histidine = ADP + protein N-phospho-L-histidine.</text>
        <dbReference type="EC" id="2.7.13.3"/>
    </reaction>
</comment>